<reference evidence="1 2" key="2">
    <citation type="journal article" date="2022" name="Mol. Ecol. Resour.">
        <title>The genomes of chicory, endive, great burdock and yacon provide insights into Asteraceae paleo-polyploidization history and plant inulin production.</title>
        <authorList>
            <person name="Fan W."/>
            <person name="Wang S."/>
            <person name="Wang H."/>
            <person name="Wang A."/>
            <person name="Jiang F."/>
            <person name="Liu H."/>
            <person name="Zhao H."/>
            <person name="Xu D."/>
            <person name="Zhang Y."/>
        </authorList>
    </citation>
    <scope>NUCLEOTIDE SEQUENCE [LARGE SCALE GENOMIC DNA]</scope>
    <source>
        <strain evidence="2">cv. Yunnan</strain>
        <tissue evidence="1">Leaves</tissue>
    </source>
</reference>
<dbReference type="EMBL" id="CM042038">
    <property type="protein sequence ID" value="KAI3732831.1"/>
    <property type="molecule type" value="Genomic_DNA"/>
</dbReference>
<proteinExistence type="predicted"/>
<organism evidence="1 2">
    <name type="scientific">Smallanthus sonchifolius</name>
    <dbReference type="NCBI Taxonomy" id="185202"/>
    <lineage>
        <taxon>Eukaryota</taxon>
        <taxon>Viridiplantae</taxon>
        <taxon>Streptophyta</taxon>
        <taxon>Embryophyta</taxon>
        <taxon>Tracheophyta</taxon>
        <taxon>Spermatophyta</taxon>
        <taxon>Magnoliopsida</taxon>
        <taxon>eudicotyledons</taxon>
        <taxon>Gunneridae</taxon>
        <taxon>Pentapetalae</taxon>
        <taxon>asterids</taxon>
        <taxon>campanulids</taxon>
        <taxon>Asterales</taxon>
        <taxon>Asteraceae</taxon>
        <taxon>Asteroideae</taxon>
        <taxon>Heliantheae alliance</taxon>
        <taxon>Millerieae</taxon>
        <taxon>Smallanthus</taxon>
    </lineage>
</organism>
<comment type="caution">
    <text evidence="1">The sequence shown here is derived from an EMBL/GenBank/DDBJ whole genome shotgun (WGS) entry which is preliminary data.</text>
</comment>
<protein>
    <submittedName>
        <fullName evidence="1">Uncharacterized protein</fullName>
    </submittedName>
</protein>
<dbReference type="Proteomes" id="UP001056120">
    <property type="component" value="Linkage Group LG21"/>
</dbReference>
<keyword evidence="2" id="KW-1185">Reference proteome</keyword>
<gene>
    <name evidence="1" type="ORF">L1987_64040</name>
</gene>
<evidence type="ECO:0000313" key="1">
    <source>
        <dbReference type="EMBL" id="KAI3732831.1"/>
    </source>
</evidence>
<sequence>MKSDGKIILRAETEDRNPTDGNKVKASSVLMQMISCGSVSTRDCDNPGFWVISHYKSRNNATVEDGVVLREKRKIKKTVTEDKEYFSGSLIEIKKEKFPTIKRSNSYAGNR</sequence>
<evidence type="ECO:0000313" key="2">
    <source>
        <dbReference type="Proteomes" id="UP001056120"/>
    </source>
</evidence>
<accession>A0ACB9CEY9</accession>
<name>A0ACB9CEY9_9ASTR</name>
<reference evidence="2" key="1">
    <citation type="journal article" date="2022" name="Mol. Ecol. Resour.">
        <title>The genomes of chicory, endive, great burdock and yacon provide insights into Asteraceae palaeo-polyploidization history and plant inulin production.</title>
        <authorList>
            <person name="Fan W."/>
            <person name="Wang S."/>
            <person name="Wang H."/>
            <person name="Wang A."/>
            <person name="Jiang F."/>
            <person name="Liu H."/>
            <person name="Zhao H."/>
            <person name="Xu D."/>
            <person name="Zhang Y."/>
        </authorList>
    </citation>
    <scope>NUCLEOTIDE SEQUENCE [LARGE SCALE GENOMIC DNA]</scope>
    <source>
        <strain evidence="2">cv. Yunnan</strain>
    </source>
</reference>